<evidence type="ECO:0000313" key="4">
    <source>
        <dbReference type="Proteomes" id="UP000184096"/>
    </source>
</evidence>
<dbReference type="Gene3D" id="3.40.190.10">
    <property type="entry name" value="Periplasmic binding protein-like II"/>
    <property type="match status" value="2"/>
</dbReference>
<evidence type="ECO:0000256" key="1">
    <source>
        <dbReference type="SAM" id="SignalP"/>
    </source>
</evidence>
<name>A0A1M7T6S6_9BRAD</name>
<dbReference type="CDD" id="cd01008">
    <property type="entry name" value="PBP2_NrtA_SsuA_CpmA_like"/>
    <property type="match status" value="1"/>
</dbReference>
<dbReference type="Pfam" id="PF09084">
    <property type="entry name" value="NMT1"/>
    <property type="match status" value="1"/>
</dbReference>
<reference evidence="4" key="1">
    <citation type="submission" date="2016-11" db="EMBL/GenBank/DDBJ databases">
        <authorList>
            <person name="Varghese N."/>
            <person name="Submissions S."/>
        </authorList>
    </citation>
    <scope>NUCLEOTIDE SEQUENCE [LARGE SCALE GENOMIC DNA]</scope>
    <source>
        <strain evidence="4">GAS401</strain>
    </source>
</reference>
<gene>
    <name evidence="3" type="ORF">SAMN05444170_0934</name>
</gene>
<accession>A0A1M7T6S6</accession>
<proteinExistence type="predicted"/>
<protein>
    <submittedName>
        <fullName evidence="3">NitT/TauT family transport system substrate-binding protein</fullName>
    </submittedName>
</protein>
<dbReference type="Proteomes" id="UP000184096">
    <property type="component" value="Chromosome I"/>
</dbReference>
<dbReference type="EMBL" id="LT670849">
    <property type="protein sequence ID" value="SHN66420.1"/>
    <property type="molecule type" value="Genomic_DNA"/>
</dbReference>
<feature type="signal peptide" evidence="1">
    <location>
        <begin position="1"/>
        <end position="29"/>
    </location>
</feature>
<evidence type="ECO:0000313" key="3">
    <source>
        <dbReference type="EMBL" id="SHN66420.1"/>
    </source>
</evidence>
<keyword evidence="4" id="KW-1185">Reference proteome</keyword>
<keyword evidence="1" id="KW-0732">Signal</keyword>
<dbReference type="PANTHER" id="PTHR30024">
    <property type="entry name" value="ALIPHATIC SULFONATES-BINDING PROTEIN-RELATED"/>
    <property type="match status" value="1"/>
</dbReference>
<organism evidence="3 4">
    <name type="scientific">Bradyrhizobium erythrophlei</name>
    <dbReference type="NCBI Taxonomy" id="1437360"/>
    <lineage>
        <taxon>Bacteria</taxon>
        <taxon>Pseudomonadati</taxon>
        <taxon>Pseudomonadota</taxon>
        <taxon>Alphaproteobacteria</taxon>
        <taxon>Hyphomicrobiales</taxon>
        <taxon>Nitrobacteraceae</taxon>
        <taxon>Bradyrhizobium</taxon>
    </lineage>
</organism>
<dbReference type="RefSeq" id="WP_072816895.1">
    <property type="nucleotide sequence ID" value="NZ_LT670849.1"/>
</dbReference>
<dbReference type="SUPFAM" id="SSF53850">
    <property type="entry name" value="Periplasmic binding protein-like II"/>
    <property type="match status" value="1"/>
</dbReference>
<feature type="domain" description="SsuA/THI5-like" evidence="2">
    <location>
        <begin position="54"/>
        <end position="248"/>
    </location>
</feature>
<dbReference type="OrthoDB" id="9815602at2"/>
<dbReference type="InterPro" id="IPR015168">
    <property type="entry name" value="SsuA/THI5"/>
</dbReference>
<sequence>MPVASFLTRLLPVLFASLSLAISAPKANAEDKVLRVGTLKLIHGITPYFYEKFAPPGYKIEVIPFESPTDGKNAVLTGTVDTCIHGIAAFLLGAAAGEPVVIVAAATNRGMGVVADAKSDIKTIKDLKGKRVAIFPGSTQEVVILERLKAEGMSVKDIQPIRLSFSDMPAALARGDIDAYVGAEPGPGISLANGTGRLVEYPYSTPIGSLNMILSASEKLIKENPERLKMIVDMHKKATDYAMAHPEEMVEVAMQKLGQQRPSIEKAVPNVELTWKIDQGFIDRAKAYSELMVEKKQVRQAPDMARAITEQFM</sequence>
<evidence type="ECO:0000259" key="2">
    <source>
        <dbReference type="Pfam" id="PF09084"/>
    </source>
</evidence>
<dbReference type="AlphaFoldDB" id="A0A1M7T6S6"/>
<feature type="chain" id="PRO_5012568293" evidence="1">
    <location>
        <begin position="30"/>
        <end position="313"/>
    </location>
</feature>